<reference evidence="2" key="1">
    <citation type="journal article" date="2017" name="PLoS ONE">
        <title>Genetic diversity of the O antigens of Proteus species and the development of a suspension array for molecular serotyping.</title>
        <authorList>
            <person name="Yu X."/>
            <person name="Torzewska A."/>
            <person name="Zhang X."/>
            <person name="Yin Z."/>
            <person name="Drzewiecka D."/>
            <person name="Cao H."/>
            <person name="Liu B."/>
            <person name="Knirel Y.A."/>
            <person name="Rozalski A."/>
            <person name="Wang L."/>
        </authorList>
    </citation>
    <scope>NUCLEOTIDE SEQUENCE</scope>
    <source>
        <strain evidence="2">G2663</strain>
    </source>
</reference>
<dbReference type="InterPro" id="IPR001173">
    <property type="entry name" value="Glyco_trans_2-like"/>
</dbReference>
<dbReference type="Pfam" id="PF00535">
    <property type="entry name" value="Glycos_transf_2"/>
    <property type="match status" value="1"/>
</dbReference>
<dbReference type="AlphaFoldDB" id="A0A385JNX1"/>
<evidence type="ECO:0000259" key="1">
    <source>
        <dbReference type="Pfam" id="PF00535"/>
    </source>
</evidence>
<protein>
    <submittedName>
        <fullName evidence="2">Gt3</fullName>
    </submittedName>
</protein>
<dbReference type="RefSeq" id="WP_161669204.1">
    <property type="nucleotide sequence ID" value="NZ_CAXOKO010000008.1"/>
</dbReference>
<dbReference type="SUPFAM" id="SSF53448">
    <property type="entry name" value="Nucleotide-diphospho-sugar transferases"/>
    <property type="match status" value="1"/>
</dbReference>
<organism evidence="2">
    <name type="scientific">Proteus penneri</name>
    <dbReference type="NCBI Taxonomy" id="102862"/>
    <lineage>
        <taxon>Bacteria</taxon>
        <taxon>Pseudomonadati</taxon>
        <taxon>Pseudomonadota</taxon>
        <taxon>Gammaproteobacteria</taxon>
        <taxon>Enterobacterales</taxon>
        <taxon>Morganellaceae</taxon>
        <taxon>Proteus</taxon>
    </lineage>
</organism>
<feature type="domain" description="Glycosyltransferase 2-like" evidence="1">
    <location>
        <begin position="4"/>
        <end position="110"/>
    </location>
</feature>
<proteinExistence type="predicted"/>
<dbReference type="InterPro" id="IPR029044">
    <property type="entry name" value="Nucleotide-diphossugar_trans"/>
</dbReference>
<evidence type="ECO:0000313" key="2">
    <source>
        <dbReference type="EMBL" id="AXZ00005.1"/>
    </source>
</evidence>
<name>A0A385JNX1_9GAMM</name>
<dbReference type="Gene3D" id="3.90.550.10">
    <property type="entry name" value="Spore Coat Polysaccharide Biosynthesis Protein SpsA, Chain A"/>
    <property type="match status" value="1"/>
</dbReference>
<sequence length="272" mass="32056">MLNIVIFNWNYSKFLKKLLSEIQAIINNPEIRILICDDGSTDCSLDIVRSFISKFNTNNIFVFESKNPNLGRKKPYQGQLESLNKVMDSKFFSTFDHYWLMDADDYYYFSTLNPKFLDTIKEKKICFTKIKNITNDGIESDMIIKRPIFENNALFPSISVTSSIIVSGEFLLSNKKYIFDDRFDDVWLDSRLNMLACLLKKGEVEYIDKHIFRLIHNSNDSSKMPFSRILKKQISAHDYFRFIHNNKFMLNPRMCVLTILSKCFHAYNRLSK</sequence>
<dbReference type="EMBL" id="KY710730">
    <property type="protein sequence ID" value="AXZ00005.1"/>
    <property type="molecule type" value="Genomic_DNA"/>
</dbReference>
<accession>A0A385JNX1</accession>
<dbReference type="CDD" id="cd00761">
    <property type="entry name" value="Glyco_tranf_GTA_type"/>
    <property type="match status" value="1"/>
</dbReference>